<protein>
    <submittedName>
        <fullName evidence="1">Uncharacterized protein</fullName>
    </submittedName>
</protein>
<comment type="caution">
    <text evidence="1">The sequence shown here is derived from an EMBL/GenBank/DDBJ whole genome shotgun (WGS) entry which is preliminary data.</text>
</comment>
<accession>A0ACC4E7E7</accession>
<dbReference type="EMBL" id="JBGNUJ010000002">
    <property type="protein sequence ID" value="KAL3963659.1"/>
    <property type="molecule type" value="Genomic_DNA"/>
</dbReference>
<name>A0ACC4E7E7_PURLI</name>
<reference evidence="1" key="1">
    <citation type="submission" date="2024-12" db="EMBL/GenBank/DDBJ databases">
        <title>Comparative genomics and development of molecular markers within Purpureocillium lilacinum and among Purpureocillium species.</title>
        <authorList>
            <person name="Yeh Z.-Y."/>
            <person name="Ni N.-T."/>
            <person name="Lo P.-H."/>
            <person name="Mushyakhwo K."/>
            <person name="Lin C.-F."/>
            <person name="Nai Y.-S."/>
        </authorList>
    </citation>
    <scope>NUCLEOTIDE SEQUENCE</scope>
    <source>
        <strain evidence="1">NCHU-NPUST-175</strain>
    </source>
</reference>
<evidence type="ECO:0000313" key="1">
    <source>
        <dbReference type="EMBL" id="KAL3963659.1"/>
    </source>
</evidence>
<keyword evidence="2" id="KW-1185">Reference proteome</keyword>
<sequence>MTPGRIGARGRGYLVGTRISVGSIVERDMSALMCDVGGAYVQREWSYLRALLLFRDSCVASGTCLDAAGWLAGLRAPDDMFLPASILAGASNGCDMSTTMRNGPFCQELGGASAVHVQARKHQHASKLPEWVPSATGQRHSASAPVAREVTTPRPPSRPCFSNESSLRQRTIAMVSTI</sequence>
<proteinExistence type="predicted"/>
<evidence type="ECO:0000313" key="2">
    <source>
        <dbReference type="Proteomes" id="UP001638806"/>
    </source>
</evidence>
<dbReference type="Proteomes" id="UP001638806">
    <property type="component" value="Unassembled WGS sequence"/>
</dbReference>
<organism evidence="1 2">
    <name type="scientific">Purpureocillium lilacinum</name>
    <name type="common">Paecilomyces lilacinus</name>
    <dbReference type="NCBI Taxonomy" id="33203"/>
    <lineage>
        <taxon>Eukaryota</taxon>
        <taxon>Fungi</taxon>
        <taxon>Dikarya</taxon>
        <taxon>Ascomycota</taxon>
        <taxon>Pezizomycotina</taxon>
        <taxon>Sordariomycetes</taxon>
        <taxon>Hypocreomycetidae</taxon>
        <taxon>Hypocreales</taxon>
        <taxon>Ophiocordycipitaceae</taxon>
        <taxon>Purpureocillium</taxon>
    </lineage>
</organism>
<gene>
    <name evidence="1" type="ORF">ACCO45_000663</name>
</gene>